<gene>
    <name evidence="2" type="ORF">R9X50_00510900</name>
</gene>
<dbReference type="Gene3D" id="3.40.50.720">
    <property type="entry name" value="NAD(P)-binding Rossmann-like Domain"/>
    <property type="match status" value="1"/>
</dbReference>
<dbReference type="InterPro" id="IPR052228">
    <property type="entry name" value="Sec_Metab_Biosynth_Oxidored"/>
</dbReference>
<protein>
    <recommendedName>
        <fullName evidence="4">NAD(P)-binding protein</fullName>
    </recommendedName>
</protein>
<dbReference type="Pfam" id="PF00106">
    <property type="entry name" value="adh_short"/>
    <property type="match status" value="1"/>
</dbReference>
<dbReference type="EMBL" id="CP138586">
    <property type="protein sequence ID" value="WPH02253.1"/>
    <property type="molecule type" value="Genomic_DNA"/>
</dbReference>
<accession>A0AAQ3M6U4</accession>
<proteinExistence type="predicted"/>
<dbReference type="GO" id="GO:0016491">
    <property type="term" value="F:oxidoreductase activity"/>
    <property type="evidence" value="ECO:0007669"/>
    <property type="project" value="UniProtKB-KW"/>
</dbReference>
<dbReference type="InterPro" id="IPR036291">
    <property type="entry name" value="NAD(P)-bd_dom_sf"/>
</dbReference>
<keyword evidence="3" id="KW-1185">Reference proteome</keyword>
<dbReference type="InterPro" id="IPR002347">
    <property type="entry name" value="SDR_fam"/>
</dbReference>
<evidence type="ECO:0008006" key="4">
    <source>
        <dbReference type="Google" id="ProtNLM"/>
    </source>
</evidence>
<dbReference type="AlphaFoldDB" id="A0AAQ3M6U4"/>
<dbReference type="PANTHER" id="PTHR47534:SF3">
    <property type="entry name" value="ALCOHOL DEHYDROGENASE-LIKE C-TERMINAL DOMAIN-CONTAINING PROTEIN"/>
    <property type="match status" value="1"/>
</dbReference>
<dbReference type="SUPFAM" id="SSF51735">
    <property type="entry name" value="NAD(P)-binding Rossmann-fold domains"/>
    <property type="match status" value="1"/>
</dbReference>
<dbReference type="Proteomes" id="UP001303373">
    <property type="component" value="Chromosome 7"/>
</dbReference>
<evidence type="ECO:0000313" key="3">
    <source>
        <dbReference type="Proteomes" id="UP001303373"/>
    </source>
</evidence>
<keyword evidence="1" id="KW-0560">Oxidoreductase</keyword>
<name>A0AAQ3M6U4_9PEZI</name>
<sequence>MVSIKAIREANKTIAPKSLTAVFVGATSGIGLGAIEALLQNTTSSTVIIIGRSETKFASTLERLQKLNSSARITFLEAQVSLLKEVERVCSTITSQIESLDLLWLSQGGLNMSAHALTSEGLFESFAISYYSRMLFMQKLTPLLTHSSDARIISILSPSSEGTINTSDFGLEHPTSYTKFWAMQKHGVSMMSLAMKEQALLHPDITFLHTNPGLVATDVHVKWADSMTGLYTPFRYILRWMLIPLMHSLALTPEDAGQVGFYEATNDKFEAGKQGKNFWRLWQDAEDLGEKATEKLKVYESDGTQKKLWEHTLAVFRRVLG</sequence>
<organism evidence="2 3">
    <name type="scientific">Acrodontium crateriforme</name>
    <dbReference type="NCBI Taxonomy" id="150365"/>
    <lineage>
        <taxon>Eukaryota</taxon>
        <taxon>Fungi</taxon>
        <taxon>Dikarya</taxon>
        <taxon>Ascomycota</taxon>
        <taxon>Pezizomycotina</taxon>
        <taxon>Dothideomycetes</taxon>
        <taxon>Dothideomycetidae</taxon>
        <taxon>Mycosphaerellales</taxon>
        <taxon>Teratosphaeriaceae</taxon>
        <taxon>Acrodontium</taxon>
    </lineage>
</organism>
<evidence type="ECO:0000313" key="2">
    <source>
        <dbReference type="EMBL" id="WPH02253.1"/>
    </source>
</evidence>
<dbReference type="PANTHER" id="PTHR47534">
    <property type="entry name" value="YALI0E05731P"/>
    <property type="match status" value="1"/>
</dbReference>
<evidence type="ECO:0000256" key="1">
    <source>
        <dbReference type="ARBA" id="ARBA00023002"/>
    </source>
</evidence>
<reference evidence="2 3" key="1">
    <citation type="submission" date="2023-11" db="EMBL/GenBank/DDBJ databases">
        <title>An acidophilic fungus is an integral part of prey digestion in a carnivorous sundew plant.</title>
        <authorList>
            <person name="Tsai I.J."/>
        </authorList>
    </citation>
    <scope>NUCLEOTIDE SEQUENCE [LARGE SCALE GENOMIC DNA]</scope>
    <source>
        <strain evidence="2">169a</strain>
    </source>
</reference>